<keyword evidence="3" id="KW-1185">Reference proteome</keyword>
<gene>
    <name evidence="2" type="ORF">ILEXP_LOCUS1126</name>
</gene>
<accession>A0ABC8QRR4</accession>
<protein>
    <recommendedName>
        <fullName evidence="1">Macro domain-containing protein</fullName>
    </recommendedName>
</protein>
<dbReference type="Proteomes" id="UP001642360">
    <property type="component" value="Unassembled WGS sequence"/>
</dbReference>
<evidence type="ECO:0000259" key="1">
    <source>
        <dbReference type="PROSITE" id="PS51154"/>
    </source>
</evidence>
<name>A0ABC8QRR4_9AQUA</name>
<feature type="non-terminal residue" evidence="2">
    <location>
        <position position="129"/>
    </location>
</feature>
<comment type="caution">
    <text evidence="2">The sequence shown here is derived from an EMBL/GenBank/DDBJ whole genome shotgun (WGS) entry which is preliminary data.</text>
</comment>
<dbReference type="PROSITE" id="PS51154">
    <property type="entry name" value="MACRO"/>
    <property type="match status" value="1"/>
</dbReference>
<proteinExistence type="predicted"/>
<dbReference type="AlphaFoldDB" id="A0ABC8QRR4"/>
<dbReference type="SUPFAM" id="SSF52949">
    <property type="entry name" value="Macro domain-like"/>
    <property type="match status" value="1"/>
</dbReference>
<dbReference type="SMART" id="SM00506">
    <property type="entry name" value="A1pp"/>
    <property type="match status" value="1"/>
</dbReference>
<dbReference type="PANTHER" id="PTHR11106">
    <property type="entry name" value="GANGLIOSIDE INDUCED DIFFERENTIATION ASSOCIATED PROTEIN 2-RELATED"/>
    <property type="match status" value="1"/>
</dbReference>
<sequence length="129" mass="13562">KSNTSIVESGDVPSSISPAFNDVVSLWRGDITRLEIDAIVNAANSSLLGGGGVDGAIHRAAGPFLKAECQTLNGCQTGDAKITGDVIHTVGPRGEKSELLRSCYNRSLEVLTENNLRTIAFPCISTGIY</sequence>
<dbReference type="Pfam" id="PF01661">
    <property type="entry name" value="Macro"/>
    <property type="match status" value="1"/>
</dbReference>
<evidence type="ECO:0000313" key="3">
    <source>
        <dbReference type="Proteomes" id="UP001642360"/>
    </source>
</evidence>
<dbReference type="Gene3D" id="3.40.220.10">
    <property type="entry name" value="Leucine Aminopeptidase, subunit E, domain 1"/>
    <property type="match status" value="1"/>
</dbReference>
<feature type="non-terminal residue" evidence="2">
    <location>
        <position position="1"/>
    </location>
</feature>
<reference evidence="2 3" key="1">
    <citation type="submission" date="2024-02" db="EMBL/GenBank/DDBJ databases">
        <authorList>
            <person name="Vignale AGUSTIN F."/>
            <person name="Sosa J E."/>
            <person name="Modenutti C."/>
        </authorList>
    </citation>
    <scope>NUCLEOTIDE SEQUENCE [LARGE SCALE GENOMIC DNA]</scope>
</reference>
<dbReference type="EMBL" id="CAUOFW020000338">
    <property type="protein sequence ID" value="CAK9134192.1"/>
    <property type="molecule type" value="Genomic_DNA"/>
</dbReference>
<dbReference type="PANTHER" id="PTHR11106:SF27">
    <property type="entry name" value="MACRO DOMAIN-CONTAINING PROTEIN"/>
    <property type="match status" value="1"/>
</dbReference>
<dbReference type="InterPro" id="IPR002589">
    <property type="entry name" value="Macro_dom"/>
</dbReference>
<dbReference type="InterPro" id="IPR043472">
    <property type="entry name" value="Macro_dom-like"/>
</dbReference>
<evidence type="ECO:0000313" key="2">
    <source>
        <dbReference type="EMBL" id="CAK9134192.1"/>
    </source>
</evidence>
<feature type="domain" description="Macro" evidence="1">
    <location>
        <begin position="11"/>
        <end position="129"/>
    </location>
</feature>
<organism evidence="2 3">
    <name type="scientific">Ilex paraguariensis</name>
    <name type="common">yerba mate</name>
    <dbReference type="NCBI Taxonomy" id="185542"/>
    <lineage>
        <taxon>Eukaryota</taxon>
        <taxon>Viridiplantae</taxon>
        <taxon>Streptophyta</taxon>
        <taxon>Embryophyta</taxon>
        <taxon>Tracheophyta</taxon>
        <taxon>Spermatophyta</taxon>
        <taxon>Magnoliopsida</taxon>
        <taxon>eudicotyledons</taxon>
        <taxon>Gunneridae</taxon>
        <taxon>Pentapetalae</taxon>
        <taxon>asterids</taxon>
        <taxon>campanulids</taxon>
        <taxon>Aquifoliales</taxon>
        <taxon>Aquifoliaceae</taxon>
        <taxon>Ilex</taxon>
    </lineage>
</organism>